<dbReference type="EMBL" id="FYEW01000001">
    <property type="protein sequence ID" value="SNC61684.1"/>
    <property type="molecule type" value="Genomic_DNA"/>
</dbReference>
<keyword evidence="1" id="KW-0812">Transmembrane</keyword>
<feature type="transmembrane region" description="Helical" evidence="1">
    <location>
        <begin position="36"/>
        <end position="55"/>
    </location>
</feature>
<keyword evidence="1" id="KW-0472">Membrane</keyword>
<organism evidence="3 4">
    <name type="scientific">Hymenobacter gelipurpurascens</name>
    <dbReference type="NCBI Taxonomy" id="89968"/>
    <lineage>
        <taxon>Bacteria</taxon>
        <taxon>Pseudomonadati</taxon>
        <taxon>Bacteroidota</taxon>
        <taxon>Cytophagia</taxon>
        <taxon>Cytophagales</taxon>
        <taxon>Hymenobacteraceae</taxon>
        <taxon>Hymenobacter</taxon>
    </lineage>
</organism>
<evidence type="ECO:0000313" key="4">
    <source>
        <dbReference type="Proteomes" id="UP000198131"/>
    </source>
</evidence>
<dbReference type="Proteomes" id="UP000198131">
    <property type="component" value="Unassembled WGS sequence"/>
</dbReference>
<accession>A0A212T7C6</accession>
<evidence type="ECO:0000256" key="1">
    <source>
        <dbReference type="SAM" id="Phobius"/>
    </source>
</evidence>
<dbReference type="AlphaFoldDB" id="A0A212T7C6"/>
<keyword evidence="1" id="KW-1133">Transmembrane helix</keyword>
<dbReference type="OrthoDB" id="799967at2"/>
<proteinExistence type="predicted"/>
<dbReference type="RefSeq" id="WP_088841853.1">
    <property type="nucleotide sequence ID" value="NZ_FYEW01000001.1"/>
</dbReference>
<reference evidence="4" key="1">
    <citation type="submission" date="2017-06" db="EMBL/GenBank/DDBJ databases">
        <authorList>
            <person name="Varghese N."/>
            <person name="Submissions S."/>
        </authorList>
    </citation>
    <scope>NUCLEOTIDE SEQUENCE [LARGE SCALE GENOMIC DNA]</scope>
    <source>
        <strain evidence="4">DSM 11116</strain>
    </source>
</reference>
<dbReference type="Pfam" id="PF22827">
    <property type="entry name" value="GldL_N"/>
    <property type="match status" value="1"/>
</dbReference>
<protein>
    <recommendedName>
        <fullName evidence="2">Gliding motility protein GldL-like N-terminal domain-containing protein</fullName>
    </recommendedName>
</protein>
<evidence type="ECO:0000259" key="2">
    <source>
        <dbReference type="Pfam" id="PF22827"/>
    </source>
</evidence>
<evidence type="ECO:0000313" key="3">
    <source>
        <dbReference type="EMBL" id="SNC61684.1"/>
    </source>
</evidence>
<name>A0A212T7C6_9BACT</name>
<gene>
    <name evidence="3" type="ORF">SAMN06265337_0518</name>
</gene>
<dbReference type="InterPro" id="IPR055087">
    <property type="entry name" value="GldL-like_N"/>
</dbReference>
<sequence>MKTKYFLLFFLLWLSLSVMGALFKIMHWQGADELLMSGMAGSVLGALGLFVKLLFHPRVKDFLNH</sequence>
<feature type="domain" description="Gliding motility protein GldL-like N-terminal" evidence="2">
    <location>
        <begin position="18"/>
        <end position="40"/>
    </location>
</feature>
<keyword evidence="4" id="KW-1185">Reference proteome</keyword>